<dbReference type="InterPro" id="IPR044197">
    <property type="entry name" value="FKBP17-1-like"/>
</dbReference>
<feature type="region of interest" description="Disordered" evidence="1">
    <location>
        <begin position="58"/>
        <end position="124"/>
    </location>
</feature>
<name>A0A1E5UJF7_9POAL</name>
<feature type="region of interest" description="Disordered" evidence="1">
    <location>
        <begin position="166"/>
        <end position="264"/>
    </location>
</feature>
<accession>A0A1E5UJF7</accession>
<protein>
    <submittedName>
        <fullName evidence="2">Uncharacterized protein</fullName>
    </submittedName>
</protein>
<dbReference type="STRING" id="888268.A0A1E5UJF7"/>
<evidence type="ECO:0000313" key="2">
    <source>
        <dbReference type="EMBL" id="OEL13013.1"/>
    </source>
</evidence>
<dbReference type="Proteomes" id="UP000095767">
    <property type="component" value="Unassembled WGS sequence"/>
</dbReference>
<evidence type="ECO:0000256" key="1">
    <source>
        <dbReference type="SAM" id="MobiDB-lite"/>
    </source>
</evidence>
<feature type="compositionally biased region" description="Basic residues" evidence="1">
    <location>
        <begin position="232"/>
        <end position="247"/>
    </location>
</feature>
<dbReference type="PANTHER" id="PTHR47860">
    <property type="entry name" value="PEPTIDYL-PROLYL CIS-TRANS ISOMERASE FKBP17-1, CHLOROPLASTIC"/>
    <property type="match status" value="1"/>
</dbReference>
<reference evidence="2 3" key="1">
    <citation type="submission" date="2016-09" db="EMBL/GenBank/DDBJ databases">
        <title>The draft genome of Dichanthelium oligosanthes: A C3 panicoid grass species.</title>
        <authorList>
            <person name="Studer A.J."/>
            <person name="Schnable J.C."/>
            <person name="Brutnell T.P."/>
        </authorList>
    </citation>
    <scope>NUCLEOTIDE SEQUENCE [LARGE SCALE GENOMIC DNA]</scope>
    <source>
        <strain evidence="3">cv. Kellogg 1175</strain>
        <tissue evidence="2">Leaf</tissue>
    </source>
</reference>
<proteinExistence type="predicted"/>
<evidence type="ECO:0000313" key="3">
    <source>
        <dbReference type="Proteomes" id="UP000095767"/>
    </source>
</evidence>
<sequence>MVTTAVTAVAGAVPLALKGKAATVATTPSPTFTRRQLLTACATAATIGTPAAAAATPRFTEIPGSGGVKALDLREGSGEVPADGDQGGRVARRRRRRRHGAARPPRPRRRHAGAPRVVQGGGAGRGAACAAAAWGDGVARRRRHVGLPPRLQVRPARRLHRCLRPTVRGPRIGAPPAKEKITSGGEKAPIWPAERSRTTEQRRTRSETSERKRAARSPIASTSARLETRAREGRRKGGTAPGRKKTRSGMLGKQWQVDNFVPMA</sequence>
<gene>
    <name evidence="2" type="ORF">BAE44_0025968</name>
</gene>
<dbReference type="AlphaFoldDB" id="A0A1E5UJF7"/>
<dbReference type="EMBL" id="LWDX02075130">
    <property type="protein sequence ID" value="OEL13013.1"/>
    <property type="molecule type" value="Genomic_DNA"/>
</dbReference>
<comment type="caution">
    <text evidence="2">The sequence shown here is derived from an EMBL/GenBank/DDBJ whole genome shotgun (WGS) entry which is preliminary data.</text>
</comment>
<organism evidence="2 3">
    <name type="scientific">Dichanthelium oligosanthes</name>
    <dbReference type="NCBI Taxonomy" id="888268"/>
    <lineage>
        <taxon>Eukaryota</taxon>
        <taxon>Viridiplantae</taxon>
        <taxon>Streptophyta</taxon>
        <taxon>Embryophyta</taxon>
        <taxon>Tracheophyta</taxon>
        <taxon>Spermatophyta</taxon>
        <taxon>Magnoliopsida</taxon>
        <taxon>Liliopsida</taxon>
        <taxon>Poales</taxon>
        <taxon>Poaceae</taxon>
        <taxon>PACMAD clade</taxon>
        <taxon>Panicoideae</taxon>
        <taxon>Panicodae</taxon>
        <taxon>Paniceae</taxon>
        <taxon>Dichantheliinae</taxon>
        <taxon>Dichanthelium</taxon>
    </lineage>
</organism>
<keyword evidence="3" id="KW-1185">Reference proteome</keyword>
<feature type="compositionally biased region" description="Basic residues" evidence="1">
    <location>
        <begin position="90"/>
        <end position="113"/>
    </location>
</feature>
<feature type="compositionally biased region" description="Basic and acidic residues" evidence="1">
    <location>
        <begin position="194"/>
        <end position="212"/>
    </location>
</feature>
<dbReference type="PANTHER" id="PTHR47860:SF1">
    <property type="entry name" value="PEPTIDYL-PROLYL CIS-TRANS ISOMERASE FKBP17-1, CHLOROPLASTIC"/>
    <property type="match status" value="1"/>
</dbReference>